<name>A0A9N9FX92_9GLOM</name>
<sequence length="270" mass="30414">MNIDAKRIIKLPLKSLETELSKDNLSSVNTSKLPLDYNQNSELTMLNNSNKLNTGDFIESEHELKQQLSTSILTPITLYWLQDQDLSSVTAESIVYTFYKAIRSGQEGILCWGVKRKTATSMVYQEIKQLLPDITDTNLHQKILRARKIYKLFNTLGVEKIKQVSYIADAISSLTYQRIQNIIDHVISKTVKNSSRSEKSLSILPETKVSISTTSNYTDTSYLALQTHISNSEDKIFEEVKSLSETEVSISTESHVSAVLEKGIEITAKA</sequence>
<protein>
    <submittedName>
        <fullName evidence="1">6842_t:CDS:1</fullName>
    </submittedName>
</protein>
<evidence type="ECO:0000313" key="1">
    <source>
        <dbReference type="EMBL" id="CAG8569250.1"/>
    </source>
</evidence>
<accession>A0A9N9FX92</accession>
<evidence type="ECO:0000313" key="2">
    <source>
        <dbReference type="Proteomes" id="UP000789706"/>
    </source>
</evidence>
<gene>
    <name evidence="1" type="ORF">DEBURN_LOCUS7994</name>
</gene>
<dbReference type="AlphaFoldDB" id="A0A9N9FX92"/>
<dbReference type="OrthoDB" id="2419065at2759"/>
<dbReference type="Proteomes" id="UP000789706">
    <property type="component" value="Unassembled WGS sequence"/>
</dbReference>
<organism evidence="1 2">
    <name type="scientific">Diversispora eburnea</name>
    <dbReference type="NCBI Taxonomy" id="1213867"/>
    <lineage>
        <taxon>Eukaryota</taxon>
        <taxon>Fungi</taxon>
        <taxon>Fungi incertae sedis</taxon>
        <taxon>Mucoromycota</taxon>
        <taxon>Glomeromycotina</taxon>
        <taxon>Glomeromycetes</taxon>
        <taxon>Diversisporales</taxon>
        <taxon>Diversisporaceae</taxon>
        <taxon>Diversispora</taxon>
    </lineage>
</organism>
<reference evidence="1" key="1">
    <citation type="submission" date="2021-06" db="EMBL/GenBank/DDBJ databases">
        <authorList>
            <person name="Kallberg Y."/>
            <person name="Tangrot J."/>
            <person name="Rosling A."/>
        </authorList>
    </citation>
    <scope>NUCLEOTIDE SEQUENCE</scope>
    <source>
        <strain evidence="1">AZ414A</strain>
    </source>
</reference>
<keyword evidence="2" id="KW-1185">Reference proteome</keyword>
<comment type="caution">
    <text evidence="1">The sequence shown here is derived from an EMBL/GenBank/DDBJ whole genome shotgun (WGS) entry which is preliminary data.</text>
</comment>
<proteinExistence type="predicted"/>
<dbReference type="EMBL" id="CAJVPK010001076">
    <property type="protein sequence ID" value="CAG8569250.1"/>
    <property type="molecule type" value="Genomic_DNA"/>
</dbReference>